<dbReference type="InterPro" id="IPR040764">
    <property type="entry name" value="CvfB_WH"/>
</dbReference>
<feature type="domain" description="S1 motif" evidence="2">
    <location>
        <begin position="69"/>
        <end position="131"/>
    </location>
</feature>
<protein>
    <submittedName>
        <fullName evidence="3">GntR family transcriptional regulator</fullName>
    </submittedName>
</protein>
<gene>
    <name evidence="3" type="ORF">GBK04_02990</name>
</gene>
<keyword evidence="4" id="KW-1185">Reference proteome</keyword>
<dbReference type="Proteomes" id="UP000479293">
    <property type="component" value="Unassembled WGS sequence"/>
</dbReference>
<dbReference type="Gene3D" id="1.10.10.10">
    <property type="entry name" value="Winged helix-like DNA-binding domain superfamily/Winged helix DNA-binding domain"/>
    <property type="match status" value="1"/>
</dbReference>
<dbReference type="PANTHER" id="PTHR37296">
    <property type="entry name" value="CONSERVED VIRULENCE FACTOR B"/>
    <property type="match status" value="1"/>
</dbReference>
<dbReference type="AlphaFoldDB" id="A0A7C9B9Z2"/>
<sequence>MLFIGKYNTLTIARSTDFGLFLEDVQGDEVLLPNRYVTDDMQIDDSITVFVYNDSEDRPVATTEKPYIVRNEFAYLKCVDVNSKGAFLDWGLSKDLFVPFREQPFPLREGESYIVYLYLDRTTDRLLASCKINKYLDNERLTVAEGDEVDLLVWERTELGYNVIVNQYHKGLVYHNEIFKNINVGDQLKGYVKKIRPENRLDISLEKVGVERFDPLNERILAALRDNNGFLPLHDDSTPEAIYEGLEMSKRNFKKSIGNLLKKGKIRFEENGIRLV</sequence>
<reference evidence="3 4" key="1">
    <citation type="submission" date="2019-10" db="EMBL/GenBank/DDBJ databases">
        <title>Draft Genome Sequence of Cytophagaceae sp. SJW1-29.</title>
        <authorList>
            <person name="Choi A."/>
        </authorList>
    </citation>
    <scope>NUCLEOTIDE SEQUENCE [LARGE SCALE GENOMIC DNA]</scope>
    <source>
        <strain evidence="3 4">SJW1-29</strain>
    </source>
</reference>
<evidence type="ECO:0000256" key="1">
    <source>
        <dbReference type="PIRNR" id="PIRNR012524"/>
    </source>
</evidence>
<evidence type="ECO:0000259" key="2">
    <source>
        <dbReference type="SMART" id="SM00316"/>
    </source>
</evidence>
<dbReference type="InterPro" id="IPR012340">
    <property type="entry name" value="NA-bd_OB-fold"/>
</dbReference>
<dbReference type="GO" id="GO:0003676">
    <property type="term" value="F:nucleic acid binding"/>
    <property type="evidence" value="ECO:0007669"/>
    <property type="project" value="InterPro"/>
</dbReference>
<evidence type="ECO:0000313" key="3">
    <source>
        <dbReference type="EMBL" id="MPR32338.1"/>
    </source>
</evidence>
<organism evidence="3 4">
    <name type="scientific">Salmonirosea aquatica</name>
    <dbReference type="NCBI Taxonomy" id="2654236"/>
    <lineage>
        <taxon>Bacteria</taxon>
        <taxon>Pseudomonadati</taxon>
        <taxon>Bacteroidota</taxon>
        <taxon>Cytophagia</taxon>
        <taxon>Cytophagales</taxon>
        <taxon>Spirosomataceae</taxon>
        <taxon>Salmonirosea</taxon>
    </lineage>
</organism>
<dbReference type="Pfam" id="PF13509">
    <property type="entry name" value="S1_2"/>
    <property type="match status" value="2"/>
</dbReference>
<dbReference type="PANTHER" id="PTHR37296:SF1">
    <property type="entry name" value="CONSERVED VIRULENCE FACTOR B"/>
    <property type="match status" value="1"/>
</dbReference>
<dbReference type="Gene3D" id="2.40.50.140">
    <property type="entry name" value="Nucleic acid-binding proteins"/>
    <property type="match status" value="2"/>
</dbReference>
<dbReference type="Pfam" id="PF17783">
    <property type="entry name" value="WHD_CvfB"/>
    <property type="match status" value="1"/>
</dbReference>
<proteinExistence type="inferred from homology"/>
<dbReference type="SMART" id="SM00316">
    <property type="entry name" value="S1"/>
    <property type="match status" value="3"/>
</dbReference>
<comment type="caution">
    <text evidence="3">The sequence shown here is derived from an EMBL/GenBank/DDBJ whole genome shotgun (WGS) entry which is preliminary data.</text>
</comment>
<dbReference type="EMBL" id="WHLY01000002">
    <property type="protein sequence ID" value="MPR32338.1"/>
    <property type="molecule type" value="Genomic_DNA"/>
</dbReference>
<feature type="domain" description="S1 motif" evidence="2">
    <location>
        <begin position="144"/>
        <end position="206"/>
    </location>
</feature>
<name>A0A7C9B9Z2_9BACT</name>
<feature type="domain" description="S1 motif" evidence="2">
    <location>
        <begin position="3"/>
        <end position="64"/>
    </location>
</feature>
<accession>A0A7C9B9Z2</accession>
<dbReference type="RefSeq" id="WP_152756719.1">
    <property type="nucleotide sequence ID" value="NZ_WHLY01000002.1"/>
</dbReference>
<dbReference type="InterPro" id="IPR036388">
    <property type="entry name" value="WH-like_DNA-bd_sf"/>
</dbReference>
<dbReference type="PIRSF" id="PIRSF012524">
    <property type="entry name" value="YitL_S1"/>
    <property type="match status" value="1"/>
</dbReference>
<dbReference type="InterPro" id="IPR003029">
    <property type="entry name" value="S1_domain"/>
</dbReference>
<dbReference type="InterPro" id="IPR039566">
    <property type="entry name" value="CvfB_S1_st"/>
</dbReference>
<comment type="similarity">
    <text evidence="1">Belongs to the CvfB family.</text>
</comment>
<dbReference type="InterPro" id="IPR014464">
    <property type="entry name" value="CvfB_fam"/>
</dbReference>
<evidence type="ECO:0000313" key="4">
    <source>
        <dbReference type="Proteomes" id="UP000479293"/>
    </source>
</evidence>